<name>A0A0C3DG73_9AGAM</name>
<reference evidence="2 3" key="1">
    <citation type="submission" date="2014-04" db="EMBL/GenBank/DDBJ databases">
        <authorList>
            <consortium name="DOE Joint Genome Institute"/>
            <person name="Kuo A."/>
            <person name="Kohler A."/>
            <person name="Nagy L.G."/>
            <person name="Floudas D."/>
            <person name="Copeland A."/>
            <person name="Barry K.W."/>
            <person name="Cichocki N."/>
            <person name="Veneault-Fourrey C."/>
            <person name="LaButti K."/>
            <person name="Lindquist E.A."/>
            <person name="Lipzen A."/>
            <person name="Lundell T."/>
            <person name="Morin E."/>
            <person name="Murat C."/>
            <person name="Sun H."/>
            <person name="Tunlid A."/>
            <person name="Henrissat B."/>
            <person name="Grigoriev I.V."/>
            <person name="Hibbett D.S."/>
            <person name="Martin F."/>
            <person name="Nordberg H.P."/>
            <person name="Cantor M.N."/>
            <person name="Hua S.X."/>
        </authorList>
    </citation>
    <scope>NUCLEOTIDE SEQUENCE [LARGE SCALE GENOMIC DNA]</scope>
    <source>
        <strain evidence="2 3">Foug A</strain>
    </source>
</reference>
<sequence>MDIDSVGPSKERRISLPKVTSLQSDDPIVDLTTDDWDVSPTLIVSSAQGPKPKSKPCTTSGGEDDVNRSKGNGSSCVVLHVDVERLHTYCGEPHHACSTSIKVYPKPEAMKRRKTAIEHANLKSAAPDDVTSVALSRIISKDNFIRKVGKRR</sequence>
<evidence type="ECO:0000313" key="3">
    <source>
        <dbReference type="Proteomes" id="UP000053989"/>
    </source>
</evidence>
<gene>
    <name evidence="2" type="ORF">SCLCIDRAFT_1221195</name>
</gene>
<protein>
    <submittedName>
        <fullName evidence="2">Uncharacterized protein</fullName>
    </submittedName>
</protein>
<dbReference type="HOGENOM" id="CLU_1723416_0_0_1"/>
<dbReference type="Proteomes" id="UP000053989">
    <property type="component" value="Unassembled WGS sequence"/>
</dbReference>
<organism evidence="2 3">
    <name type="scientific">Scleroderma citrinum Foug A</name>
    <dbReference type="NCBI Taxonomy" id="1036808"/>
    <lineage>
        <taxon>Eukaryota</taxon>
        <taxon>Fungi</taxon>
        <taxon>Dikarya</taxon>
        <taxon>Basidiomycota</taxon>
        <taxon>Agaricomycotina</taxon>
        <taxon>Agaricomycetes</taxon>
        <taxon>Agaricomycetidae</taxon>
        <taxon>Boletales</taxon>
        <taxon>Sclerodermatineae</taxon>
        <taxon>Sclerodermataceae</taxon>
        <taxon>Scleroderma</taxon>
    </lineage>
</organism>
<accession>A0A0C3DG73</accession>
<feature type="region of interest" description="Disordered" evidence="1">
    <location>
        <begin position="1"/>
        <end position="73"/>
    </location>
</feature>
<dbReference type="OrthoDB" id="10263226at2759"/>
<reference evidence="3" key="2">
    <citation type="submission" date="2015-01" db="EMBL/GenBank/DDBJ databases">
        <title>Evolutionary Origins and Diversification of the Mycorrhizal Mutualists.</title>
        <authorList>
            <consortium name="DOE Joint Genome Institute"/>
            <consortium name="Mycorrhizal Genomics Consortium"/>
            <person name="Kohler A."/>
            <person name="Kuo A."/>
            <person name="Nagy L.G."/>
            <person name="Floudas D."/>
            <person name="Copeland A."/>
            <person name="Barry K.W."/>
            <person name="Cichocki N."/>
            <person name="Veneault-Fourrey C."/>
            <person name="LaButti K."/>
            <person name="Lindquist E.A."/>
            <person name="Lipzen A."/>
            <person name="Lundell T."/>
            <person name="Morin E."/>
            <person name="Murat C."/>
            <person name="Riley R."/>
            <person name="Ohm R."/>
            <person name="Sun H."/>
            <person name="Tunlid A."/>
            <person name="Henrissat B."/>
            <person name="Grigoriev I.V."/>
            <person name="Hibbett D.S."/>
            <person name="Martin F."/>
        </authorList>
    </citation>
    <scope>NUCLEOTIDE SEQUENCE [LARGE SCALE GENOMIC DNA]</scope>
    <source>
        <strain evidence="3">Foug A</strain>
    </source>
</reference>
<dbReference type="AlphaFoldDB" id="A0A0C3DG73"/>
<evidence type="ECO:0000313" key="2">
    <source>
        <dbReference type="EMBL" id="KIM55369.1"/>
    </source>
</evidence>
<proteinExistence type="predicted"/>
<keyword evidence="3" id="KW-1185">Reference proteome</keyword>
<dbReference type="InParanoid" id="A0A0C3DG73"/>
<dbReference type="EMBL" id="KN822136">
    <property type="protein sequence ID" value="KIM55369.1"/>
    <property type="molecule type" value="Genomic_DNA"/>
</dbReference>
<evidence type="ECO:0000256" key="1">
    <source>
        <dbReference type="SAM" id="MobiDB-lite"/>
    </source>
</evidence>